<evidence type="ECO:0000256" key="5">
    <source>
        <dbReference type="ARBA" id="ARBA00022989"/>
    </source>
</evidence>
<feature type="transmembrane region" description="Helical" evidence="7">
    <location>
        <begin position="50"/>
        <end position="68"/>
    </location>
</feature>
<feature type="transmembrane region" description="Helical" evidence="7">
    <location>
        <begin position="115"/>
        <end position="136"/>
    </location>
</feature>
<protein>
    <submittedName>
        <fullName evidence="10">Carbohydrate ABC transporter membrane protein 1 (CUT1 family)</fullName>
    </submittedName>
</protein>
<dbReference type="Gene3D" id="1.10.3720.10">
    <property type="entry name" value="MetI-like"/>
    <property type="match status" value="1"/>
</dbReference>
<dbReference type="InterPro" id="IPR035906">
    <property type="entry name" value="MetI-like_sf"/>
</dbReference>
<dbReference type="AlphaFoldDB" id="A0A4R6UUA7"/>
<evidence type="ECO:0000256" key="1">
    <source>
        <dbReference type="ARBA" id="ARBA00004651"/>
    </source>
</evidence>
<evidence type="ECO:0000256" key="4">
    <source>
        <dbReference type="ARBA" id="ARBA00022692"/>
    </source>
</evidence>
<dbReference type="SUPFAM" id="SSF161098">
    <property type="entry name" value="MetI-like"/>
    <property type="match status" value="1"/>
</dbReference>
<feature type="transmembrane region" description="Helical" evidence="7">
    <location>
        <begin position="197"/>
        <end position="223"/>
    </location>
</feature>
<dbReference type="PANTHER" id="PTHR43227">
    <property type="entry name" value="BLL4140 PROTEIN"/>
    <property type="match status" value="1"/>
</dbReference>
<dbReference type="InterPro" id="IPR050809">
    <property type="entry name" value="UgpAE/MalFG_permease"/>
</dbReference>
<feature type="transmembrane region" description="Helical" evidence="7">
    <location>
        <begin position="244"/>
        <end position="262"/>
    </location>
</feature>
<keyword evidence="11" id="KW-1185">Reference proteome</keyword>
<feature type="transmembrane region" description="Helical" evidence="7">
    <location>
        <begin position="304"/>
        <end position="325"/>
    </location>
</feature>
<name>A0A4R6UUA7_9ACTN</name>
<proteinExistence type="inferred from homology"/>
<dbReference type="CDD" id="cd06261">
    <property type="entry name" value="TM_PBP2"/>
    <property type="match status" value="1"/>
</dbReference>
<evidence type="ECO:0000259" key="9">
    <source>
        <dbReference type="PROSITE" id="PS50928"/>
    </source>
</evidence>
<keyword evidence="6 7" id="KW-0472">Membrane</keyword>
<keyword evidence="5 7" id="KW-1133">Transmembrane helix</keyword>
<evidence type="ECO:0000256" key="6">
    <source>
        <dbReference type="ARBA" id="ARBA00023136"/>
    </source>
</evidence>
<sequence length="341" mass="37917">MIDHTARTGPGRPEPAPAAPADGAARPRAGRAGRDRPPGKSLRARLRRDWQLLLMTVPALGLLAVFHYTPTLGNVIAFQDYSPYRGFWDSPFVGFDNFYWLLTDTSFWDATLNTLTITVFQLVFYFPLPIALAVLLDSVMSPRLRLFLQTVVYMPHFFSWVLVITLFQQIIGGAGLISQLLRRNGYGGLEIMTDPDAFLLLVTAEVVWKDAGWGTIIFLAALAAINQNLYEAAAADGAGRWRRLWHITLPGLRPVIVLLLILRLGDSLNVGFEQFFLQRDAVGRQAAEVLDTFVYWRTLAVGEWSYGAAAGLVKGMVGLVLILVANKVAHRMGENGIYRRT</sequence>
<organism evidence="10 11">
    <name type="scientific">Actinorugispora endophytica</name>
    <dbReference type="NCBI Taxonomy" id="1605990"/>
    <lineage>
        <taxon>Bacteria</taxon>
        <taxon>Bacillati</taxon>
        <taxon>Actinomycetota</taxon>
        <taxon>Actinomycetes</taxon>
        <taxon>Streptosporangiales</taxon>
        <taxon>Nocardiopsidaceae</taxon>
        <taxon>Actinorugispora</taxon>
    </lineage>
</organism>
<gene>
    <name evidence="10" type="ORF">EV190_11276</name>
</gene>
<dbReference type="EMBL" id="SNYN01000012">
    <property type="protein sequence ID" value="TDQ50771.1"/>
    <property type="molecule type" value="Genomic_DNA"/>
</dbReference>
<dbReference type="GO" id="GO:0005886">
    <property type="term" value="C:plasma membrane"/>
    <property type="evidence" value="ECO:0007669"/>
    <property type="project" value="UniProtKB-SubCell"/>
</dbReference>
<comment type="similarity">
    <text evidence="7">Belongs to the binding-protein-dependent transport system permease family.</text>
</comment>
<keyword evidence="3" id="KW-1003">Cell membrane</keyword>
<evidence type="ECO:0000256" key="2">
    <source>
        <dbReference type="ARBA" id="ARBA00022448"/>
    </source>
</evidence>
<reference evidence="10 11" key="1">
    <citation type="submission" date="2019-03" db="EMBL/GenBank/DDBJ databases">
        <title>Genomic Encyclopedia of Type Strains, Phase IV (KMG-IV): sequencing the most valuable type-strain genomes for metagenomic binning, comparative biology and taxonomic classification.</title>
        <authorList>
            <person name="Goeker M."/>
        </authorList>
    </citation>
    <scope>NUCLEOTIDE SEQUENCE [LARGE SCALE GENOMIC DNA]</scope>
    <source>
        <strain evidence="10 11">DSM 46770</strain>
    </source>
</reference>
<evidence type="ECO:0000256" key="3">
    <source>
        <dbReference type="ARBA" id="ARBA00022475"/>
    </source>
</evidence>
<feature type="domain" description="ABC transmembrane type-1" evidence="9">
    <location>
        <begin position="111"/>
        <end position="325"/>
    </location>
</feature>
<dbReference type="RefSeq" id="WP_243742594.1">
    <property type="nucleotide sequence ID" value="NZ_SNYN01000012.1"/>
</dbReference>
<keyword evidence="4 7" id="KW-0812">Transmembrane</keyword>
<evidence type="ECO:0000256" key="8">
    <source>
        <dbReference type="SAM" id="MobiDB-lite"/>
    </source>
</evidence>
<dbReference type="GO" id="GO:0055085">
    <property type="term" value="P:transmembrane transport"/>
    <property type="evidence" value="ECO:0007669"/>
    <property type="project" value="InterPro"/>
</dbReference>
<dbReference type="PROSITE" id="PS50928">
    <property type="entry name" value="ABC_TM1"/>
    <property type="match status" value="1"/>
</dbReference>
<dbReference type="InterPro" id="IPR000515">
    <property type="entry name" value="MetI-like"/>
</dbReference>
<comment type="caution">
    <text evidence="10">The sequence shown here is derived from an EMBL/GenBank/DDBJ whole genome shotgun (WGS) entry which is preliminary data.</text>
</comment>
<evidence type="ECO:0000313" key="10">
    <source>
        <dbReference type="EMBL" id="TDQ50771.1"/>
    </source>
</evidence>
<feature type="region of interest" description="Disordered" evidence="8">
    <location>
        <begin position="1"/>
        <end position="41"/>
    </location>
</feature>
<comment type="subcellular location">
    <subcellularLocation>
        <location evidence="1 7">Cell membrane</location>
        <topology evidence="1 7">Multi-pass membrane protein</topology>
    </subcellularLocation>
</comment>
<dbReference type="Proteomes" id="UP000295281">
    <property type="component" value="Unassembled WGS sequence"/>
</dbReference>
<evidence type="ECO:0000313" key="11">
    <source>
        <dbReference type="Proteomes" id="UP000295281"/>
    </source>
</evidence>
<feature type="transmembrane region" description="Helical" evidence="7">
    <location>
        <begin position="157"/>
        <end position="177"/>
    </location>
</feature>
<evidence type="ECO:0000256" key="7">
    <source>
        <dbReference type="RuleBase" id="RU363032"/>
    </source>
</evidence>
<dbReference type="PANTHER" id="PTHR43227:SF11">
    <property type="entry name" value="BLL4140 PROTEIN"/>
    <property type="match status" value="1"/>
</dbReference>
<accession>A0A4R6UUA7</accession>
<keyword evidence="2 7" id="KW-0813">Transport</keyword>
<dbReference type="Pfam" id="PF00528">
    <property type="entry name" value="BPD_transp_1"/>
    <property type="match status" value="1"/>
</dbReference>